<dbReference type="InterPro" id="IPR000477">
    <property type="entry name" value="RT_dom"/>
</dbReference>
<dbReference type="Pfam" id="PF00078">
    <property type="entry name" value="RVT_1"/>
    <property type="match status" value="1"/>
</dbReference>
<dbReference type="Proteomes" id="UP001431783">
    <property type="component" value="Unassembled WGS sequence"/>
</dbReference>
<dbReference type="AlphaFoldDB" id="A0AAW1URL2"/>
<proteinExistence type="predicted"/>
<evidence type="ECO:0000313" key="2">
    <source>
        <dbReference type="EMBL" id="KAK9882149.1"/>
    </source>
</evidence>
<feature type="domain" description="Reverse transcriptase" evidence="1">
    <location>
        <begin position="1"/>
        <end position="158"/>
    </location>
</feature>
<organism evidence="2 3">
    <name type="scientific">Henosepilachna vigintioctopunctata</name>
    <dbReference type="NCBI Taxonomy" id="420089"/>
    <lineage>
        <taxon>Eukaryota</taxon>
        <taxon>Metazoa</taxon>
        <taxon>Ecdysozoa</taxon>
        <taxon>Arthropoda</taxon>
        <taxon>Hexapoda</taxon>
        <taxon>Insecta</taxon>
        <taxon>Pterygota</taxon>
        <taxon>Neoptera</taxon>
        <taxon>Endopterygota</taxon>
        <taxon>Coleoptera</taxon>
        <taxon>Polyphaga</taxon>
        <taxon>Cucujiformia</taxon>
        <taxon>Coccinelloidea</taxon>
        <taxon>Coccinellidae</taxon>
        <taxon>Epilachninae</taxon>
        <taxon>Epilachnini</taxon>
        <taxon>Henosepilachna</taxon>
    </lineage>
</organism>
<protein>
    <recommendedName>
        <fullName evidence="1">Reverse transcriptase domain-containing protein</fullName>
    </recommendedName>
</protein>
<reference evidence="2 3" key="1">
    <citation type="submission" date="2023-03" db="EMBL/GenBank/DDBJ databases">
        <title>Genome insight into feeding habits of ladybird beetles.</title>
        <authorList>
            <person name="Li H.-S."/>
            <person name="Huang Y.-H."/>
            <person name="Pang H."/>
        </authorList>
    </citation>
    <scope>NUCLEOTIDE SEQUENCE [LARGE SCALE GENOMIC DNA]</scope>
    <source>
        <strain evidence="2">SYSU_2023b</strain>
        <tissue evidence="2">Whole body</tissue>
    </source>
</reference>
<evidence type="ECO:0000313" key="3">
    <source>
        <dbReference type="Proteomes" id="UP001431783"/>
    </source>
</evidence>
<dbReference type="PROSITE" id="PS50878">
    <property type="entry name" value="RT_POL"/>
    <property type="match status" value="1"/>
</dbReference>
<dbReference type="PANTHER" id="PTHR33332">
    <property type="entry name" value="REVERSE TRANSCRIPTASE DOMAIN-CONTAINING PROTEIN"/>
    <property type="match status" value="1"/>
</dbReference>
<dbReference type="EMBL" id="JARQZJ010000073">
    <property type="protein sequence ID" value="KAK9882149.1"/>
    <property type="molecule type" value="Genomic_DNA"/>
</dbReference>
<comment type="caution">
    <text evidence="2">The sequence shown here is derived from an EMBL/GenBank/DDBJ whole genome shotgun (WGS) entry which is preliminary data.</text>
</comment>
<name>A0AAW1URL2_9CUCU</name>
<evidence type="ECO:0000259" key="1">
    <source>
        <dbReference type="PROSITE" id="PS50878"/>
    </source>
</evidence>
<keyword evidence="3" id="KW-1185">Reference proteome</keyword>
<gene>
    <name evidence="2" type="ORF">WA026_019666</name>
</gene>
<sequence length="158" mass="18357">MVMADHLESFLGKNNYWSHQQFGFRKNKSRILAMKSLHDLILDDFEEHVLTSVKFCDLSKAFDCMLHSICLKKLKFYGVRGVFLQLLQSYLNNRKQIVFKHLFIINNKKVSSMLDVKQGVPQGSILGPLLFIIRVFINELPTNIHCHTVLYADDTILQ</sequence>
<accession>A0AAW1URL2</accession>